<dbReference type="OrthoDB" id="5962185at2759"/>
<dbReference type="Pfam" id="PF14719">
    <property type="entry name" value="PID_2"/>
    <property type="match status" value="1"/>
</dbReference>
<sequence length="648" mass="73287">MKTMGDVVADPIEEESSGEGGTAQNPSGGKEFGQRTLRSLKRGLGRLWRRHRGNASITEYDPCYKVAYLGNVLTGWAKGEGCVEKPVSTLWRNYVTSSRPDVSMRLTVTNGGLTATTKDHGLTEYWAHRVTYCTAPASHPRLFVWVYRHEGRRLRPELRCHAALCSKESTARRLASTLNARLQQALLEFRRDKVSRQNARLSLANALYENPSLPRRKLLLSTGGQNYRPPLERSKSAPKLSAIEEDIVAEEIEQQRILDELRTLENVARSWQDQDSWRLARLLDALNRESSDENGSISSGCETASTATSEERAPAGLDDHHATGDGTEQQTDRRVMFPNETVTRGPGPRRNSEGSPNFMTCAGSPRFHRRNVVVHHHGSRERFSSRNDEEESMEEEDEEIEDPASHVFDFEDVEDFDDVVDYRPRGEILRRLEDPQERERRVMEKYPGRMNHHDLLQNDETPFLTLDSLDEEVDSDESGYVEAPPKSLLGQDDPRKEEEEESKNESRQGQGDTHLNVLRGSKIVEESEKAKSEDSKETEGIGAEDEEEEMETKDPLLTVENNQRIKEKERERSDFIKCPISETIKKLANASLKSSKSLEMTTNNCLKALNNLKASKSFDGVKAISEMEGESPSLHQRKKLLAQQGVIV</sequence>
<feature type="compositionally biased region" description="Acidic residues" evidence="1">
    <location>
        <begin position="542"/>
        <end position="551"/>
    </location>
</feature>
<feature type="compositionally biased region" description="Acidic residues" evidence="1">
    <location>
        <begin position="388"/>
        <end position="402"/>
    </location>
</feature>
<dbReference type="RefSeq" id="XP_006569237.2">
    <property type="nucleotide sequence ID" value="XM_006569174.3"/>
</dbReference>
<protein>
    <submittedName>
        <fullName evidence="5 6">Uncharacterized protein LOC408275 isoform X1</fullName>
    </submittedName>
</protein>
<evidence type="ECO:0000313" key="10">
    <source>
        <dbReference type="RefSeq" id="XP_026298951.1"/>
    </source>
</evidence>
<dbReference type="RefSeq" id="XP_006569240.2">
    <property type="nucleotide sequence ID" value="XM_006569177.3"/>
</dbReference>
<reference evidence="5 6" key="2">
    <citation type="submission" date="2025-04" db="UniProtKB">
        <authorList>
            <consortium name="RefSeq"/>
        </authorList>
    </citation>
    <scope>IDENTIFICATION</scope>
    <source>
        <strain evidence="5 6">DH4</strain>
        <tissue evidence="5 6">Whole body</tissue>
    </source>
</reference>
<dbReference type="EnsemblMetazoa" id="XM_006569176">
    <property type="protein sequence ID" value="XP_006569239"/>
    <property type="gene ID" value="LOC408275"/>
</dbReference>
<evidence type="ECO:0000259" key="2">
    <source>
        <dbReference type="SMART" id="SM00462"/>
    </source>
</evidence>
<dbReference type="RefSeq" id="XP_026298951.1">
    <property type="nucleotide sequence ID" value="XM_026443166.1"/>
</dbReference>
<reference evidence="3" key="1">
    <citation type="submission" date="2021-01" db="UniProtKB">
        <authorList>
            <consortium name="EnsemblMetazoa"/>
        </authorList>
    </citation>
    <scope>IDENTIFICATION</scope>
    <source>
        <strain evidence="3">DH4</strain>
    </source>
</reference>
<dbReference type="EnsemblMetazoa" id="XM_006569177">
    <property type="protein sequence ID" value="XP_006569240"/>
    <property type="gene ID" value="LOC408275"/>
</dbReference>
<feature type="region of interest" description="Disordered" evidence="1">
    <location>
        <begin position="1"/>
        <end position="33"/>
    </location>
</feature>
<dbReference type="InterPro" id="IPR006020">
    <property type="entry name" value="PTB/PI_dom"/>
</dbReference>
<dbReference type="KEGG" id="ame:408275"/>
<dbReference type="SUPFAM" id="SSF50729">
    <property type="entry name" value="PH domain-like"/>
    <property type="match status" value="1"/>
</dbReference>
<feature type="compositionally biased region" description="Polar residues" evidence="1">
    <location>
        <begin position="293"/>
        <end position="308"/>
    </location>
</feature>
<evidence type="ECO:0000313" key="4">
    <source>
        <dbReference type="Proteomes" id="UP000005203"/>
    </source>
</evidence>
<accession>A0A7M7IHX0</accession>
<dbReference type="RefSeq" id="XP_016770066.2">
    <property type="nucleotide sequence ID" value="XM_016914577.2"/>
</dbReference>
<feature type="region of interest" description="Disordered" evidence="1">
    <location>
        <begin position="376"/>
        <end position="403"/>
    </location>
</feature>
<dbReference type="PANTHER" id="PTHR11232">
    <property type="entry name" value="PHOSPHOTYROSINE INTERACTION DOMAIN-CONTAINING FAMILY MEMBER"/>
    <property type="match status" value="1"/>
</dbReference>
<dbReference type="PANTHER" id="PTHR11232:SF2">
    <property type="entry name" value="FI05246P"/>
    <property type="match status" value="1"/>
</dbReference>
<dbReference type="EnsemblMetazoa" id="XM_006569174">
    <property type="protein sequence ID" value="XP_006569237"/>
    <property type="gene ID" value="LOC408275"/>
</dbReference>
<dbReference type="InterPro" id="IPR011993">
    <property type="entry name" value="PH-like_dom_sf"/>
</dbReference>
<evidence type="ECO:0000313" key="8">
    <source>
        <dbReference type="RefSeq" id="XP_016770066.2"/>
    </source>
</evidence>
<proteinExistence type="predicted"/>
<evidence type="ECO:0000313" key="3">
    <source>
        <dbReference type="EnsemblMetazoa" id="XP_016770067"/>
    </source>
</evidence>
<dbReference type="Gene3D" id="2.30.29.30">
    <property type="entry name" value="Pleckstrin-homology domain (PH domain)/Phosphotyrosine-binding domain (PTB)"/>
    <property type="match status" value="1"/>
</dbReference>
<dbReference type="RefSeq" id="XP_016770067.2">
    <property type="nucleotide sequence ID" value="XM_016914578.2"/>
</dbReference>
<dbReference type="EnsemblMetazoa" id="XM_016914577">
    <property type="protein sequence ID" value="XP_016770066"/>
    <property type="gene ID" value="LOC408275"/>
</dbReference>
<dbReference type="EnsemblMetazoa" id="XM_016914578">
    <property type="protein sequence ID" value="XP_016770067"/>
    <property type="gene ID" value="LOC408275"/>
</dbReference>
<evidence type="ECO:0000313" key="5">
    <source>
        <dbReference type="RefSeq" id="XP_006569237.2"/>
    </source>
</evidence>
<gene>
    <name evidence="5 6 7 8 9 10" type="primary">LOC408275</name>
</gene>
<dbReference type="EnsemblMetazoa" id="XM_026443166">
    <property type="protein sequence ID" value="XP_026298951"/>
    <property type="gene ID" value="LOC408275"/>
</dbReference>
<evidence type="ECO:0000313" key="6">
    <source>
        <dbReference type="RefSeq" id="XP_006569239.2"/>
    </source>
</evidence>
<feature type="compositionally biased region" description="Basic and acidic residues" evidence="1">
    <location>
        <begin position="309"/>
        <end position="323"/>
    </location>
</feature>
<name>A0A7M7IHX0_APIME</name>
<accession>A0A8B7KNT9</accession>
<feature type="region of interest" description="Disordered" evidence="1">
    <location>
        <begin position="289"/>
        <end position="363"/>
    </location>
</feature>
<evidence type="ECO:0000313" key="7">
    <source>
        <dbReference type="RefSeq" id="XP_006569240.2"/>
    </source>
</evidence>
<evidence type="ECO:0000256" key="1">
    <source>
        <dbReference type="SAM" id="MobiDB-lite"/>
    </source>
</evidence>
<dbReference type="CDD" id="cd01214">
    <property type="entry name" value="PTB_FAM43A"/>
    <property type="match status" value="1"/>
</dbReference>
<dbReference type="InterPro" id="IPR033930">
    <property type="entry name" value="FAM43A/B_PTB"/>
</dbReference>
<keyword evidence="4" id="KW-1185">Reference proteome</keyword>
<dbReference type="InterPro" id="IPR051133">
    <property type="entry name" value="Adapter_Engulfment-Domain"/>
</dbReference>
<organism evidence="3">
    <name type="scientific">Apis mellifera</name>
    <name type="common">Honeybee</name>
    <dbReference type="NCBI Taxonomy" id="7460"/>
    <lineage>
        <taxon>Eukaryota</taxon>
        <taxon>Metazoa</taxon>
        <taxon>Ecdysozoa</taxon>
        <taxon>Arthropoda</taxon>
        <taxon>Hexapoda</taxon>
        <taxon>Insecta</taxon>
        <taxon>Pterygota</taxon>
        <taxon>Neoptera</taxon>
        <taxon>Endopterygota</taxon>
        <taxon>Hymenoptera</taxon>
        <taxon>Apocrita</taxon>
        <taxon>Aculeata</taxon>
        <taxon>Apoidea</taxon>
        <taxon>Anthophila</taxon>
        <taxon>Apidae</taxon>
        <taxon>Apis</taxon>
    </lineage>
</organism>
<dbReference type="AlphaFoldDB" id="A0A7M7IHX0"/>
<dbReference type="GeneID" id="408275"/>
<accession>A0A7M7GWY5</accession>
<evidence type="ECO:0000313" key="9">
    <source>
        <dbReference type="RefSeq" id="XP_016770067.2"/>
    </source>
</evidence>
<dbReference type="SMART" id="SM00462">
    <property type="entry name" value="PTB"/>
    <property type="match status" value="1"/>
</dbReference>
<dbReference type="RefSeq" id="XP_006569239.2">
    <property type="nucleotide sequence ID" value="XM_006569176.3"/>
</dbReference>
<feature type="domain" description="PID" evidence="2">
    <location>
        <begin position="59"/>
        <end position="195"/>
    </location>
</feature>
<feature type="compositionally biased region" description="Basic and acidic residues" evidence="1">
    <location>
        <begin position="522"/>
        <end position="539"/>
    </location>
</feature>
<feature type="region of interest" description="Disordered" evidence="1">
    <location>
        <begin position="472"/>
        <end position="571"/>
    </location>
</feature>
<dbReference type="Proteomes" id="UP000005203">
    <property type="component" value="Linkage group LG10"/>
</dbReference>
<accession>A0A8B7KMN3</accession>